<evidence type="ECO:0000313" key="1">
    <source>
        <dbReference type="EMBL" id="KIO05226.1"/>
    </source>
</evidence>
<sequence length="283" mass="31362">MPWRTFLGVPPTTAVHLASQFQLHISQGMALSEAGLTPAIFNLVDEAACIVHRSPYNNMHCCIAYLEDDLNDHDDEICHLQDKIDKLCCTFPAPTLELVPRHPRPAAMFVSGGRVQAKPAGSHISREQPLSQHGWPHHPPTEDEMMTDHAVSFPDVPSDVQMTLDEGAPSVPAQGTMFPEFDGTEWPHCVLSLGEGSDGKNKILFMRINNNLYTYEGEKIDSVKRNLRLRIVPPVLVGKRPYGWAIQFEGGILGPIALFNTADDIHQLYAKALQEPEDKAPCV</sequence>
<dbReference type="EMBL" id="KN831967">
    <property type="protein sequence ID" value="KIO05226.1"/>
    <property type="molecule type" value="Genomic_DNA"/>
</dbReference>
<proteinExistence type="predicted"/>
<reference evidence="2" key="2">
    <citation type="submission" date="2015-01" db="EMBL/GenBank/DDBJ databases">
        <title>Evolutionary Origins and Diversification of the Mycorrhizal Mutualists.</title>
        <authorList>
            <consortium name="DOE Joint Genome Institute"/>
            <consortium name="Mycorrhizal Genomics Consortium"/>
            <person name="Kohler A."/>
            <person name="Kuo A."/>
            <person name="Nagy L.G."/>
            <person name="Floudas D."/>
            <person name="Copeland A."/>
            <person name="Barry K.W."/>
            <person name="Cichocki N."/>
            <person name="Veneault-Fourrey C."/>
            <person name="LaButti K."/>
            <person name="Lindquist E.A."/>
            <person name="Lipzen A."/>
            <person name="Lundell T."/>
            <person name="Morin E."/>
            <person name="Murat C."/>
            <person name="Riley R."/>
            <person name="Ohm R."/>
            <person name="Sun H."/>
            <person name="Tunlid A."/>
            <person name="Henrissat B."/>
            <person name="Grigoriev I.V."/>
            <person name="Hibbett D.S."/>
            <person name="Martin F."/>
        </authorList>
    </citation>
    <scope>NUCLEOTIDE SEQUENCE [LARGE SCALE GENOMIC DNA]</scope>
    <source>
        <strain evidence="2">Marx 270</strain>
    </source>
</reference>
<dbReference type="OrthoDB" id="2693342at2759"/>
<evidence type="ECO:0000313" key="2">
    <source>
        <dbReference type="Proteomes" id="UP000054217"/>
    </source>
</evidence>
<dbReference type="InParanoid" id="A0A0C3PB98"/>
<dbReference type="HOGENOM" id="CLU_1082270_0_0_1"/>
<gene>
    <name evidence="1" type="ORF">M404DRAFT_25399</name>
</gene>
<keyword evidence="2" id="KW-1185">Reference proteome</keyword>
<organism evidence="1 2">
    <name type="scientific">Pisolithus tinctorius Marx 270</name>
    <dbReference type="NCBI Taxonomy" id="870435"/>
    <lineage>
        <taxon>Eukaryota</taxon>
        <taxon>Fungi</taxon>
        <taxon>Dikarya</taxon>
        <taxon>Basidiomycota</taxon>
        <taxon>Agaricomycotina</taxon>
        <taxon>Agaricomycetes</taxon>
        <taxon>Agaricomycetidae</taxon>
        <taxon>Boletales</taxon>
        <taxon>Sclerodermatineae</taxon>
        <taxon>Pisolithaceae</taxon>
        <taxon>Pisolithus</taxon>
    </lineage>
</organism>
<protein>
    <submittedName>
        <fullName evidence="1">Uncharacterized protein</fullName>
    </submittedName>
</protein>
<name>A0A0C3PB98_PISTI</name>
<accession>A0A0C3PB98</accession>
<reference evidence="1 2" key="1">
    <citation type="submission" date="2014-04" db="EMBL/GenBank/DDBJ databases">
        <authorList>
            <consortium name="DOE Joint Genome Institute"/>
            <person name="Kuo A."/>
            <person name="Kohler A."/>
            <person name="Costa M.D."/>
            <person name="Nagy L.G."/>
            <person name="Floudas D."/>
            <person name="Copeland A."/>
            <person name="Barry K.W."/>
            <person name="Cichocki N."/>
            <person name="Veneault-Fourrey C."/>
            <person name="LaButti K."/>
            <person name="Lindquist E.A."/>
            <person name="Lipzen A."/>
            <person name="Lundell T."/>
            <person name="Morin E."/>
            <person name="Murat C."/>
            <person name="Sun H."/>
            <person name="Tunlid A."/>
            <person name="Henrissat B."/>
            <person name="Grigoriev I.V."/>
            <person name="Hibbett D.S."/>
            <person name="Martin F."/>
            <person name="Nordberg H.P."/>
            <person name="Cantor M.N."/>
            <person name="Hua S.X."/>
        </authorList>
    </citation>
    <scope>NUCLEOTIDE SEQUENCE [LARGE SCALE GENOMIC DNA]</scope>
    <source>
        <strain evidence="1 2">Marx 270</strain>
    </source>
</reference>
<dbReference type="Proteomes" id="UP000054217">
    <property type="component" value="Unassembled WGS sequence"/>
</dbReference>
<dbReference type="AlphaFoldDB" id="A0A0C3PB98"/>